<protein>
    <recommendedName>
        <fullName evidence="2">RING-type domain-containing protein</fullName>
    </recommendedName>
</protein>
<dbReference type="InterPro" id="IPR001841">
    <property type="entry name" value="Znf_RING"/>
</dbReference>
<keyword evidence="4" id="KW-1185">Reference proteome</keyword>
<gene>
    <name evidence="3" type="ORF">B0T17DRAFT_309396</name>
</gene>
<evidence type="ECO:0000313" key="3">
    <source>
        <dbReference type="EMBL" id="KAK0622027.1"/>
    </source>
</evidence>
<accession>A0AA40C1Z0</accession>
<keyword evidence="1" id="KW-0863">Zinc-finger</keyword>
<dbReference type="EMBL" id="JAULSR010000004">
    <property type="protein sequence ID" value="KAK0622027.1"/>
    <property type="molecule type" value="Genomic_DNA"/>
</dbReference>
<keyword evidence="1" id="KW-0862">Zinc</keyword>
<feature type="domain" description="RING-type" evidence="2">
    <location>
        <begin position="85"/>
        <end position="143"/>
    </location>
</feature>
<organism evidence="3 4">
    <name type="scientific">Bombardia bombarda</name>
    <dbReference type="NCBI Taxonomy" id="252184"/>
    <lineage>
        <taxon>Eukaryota</taxon>
        <taxon>Fungi</taxon>
        <taxon>Dikarya</taxon>
        <taxon>Ascomycota</taxon>
        <taxon>Pezizomycotina</taxon>
        <taxon>Sordariomycetes</taxon>
        <taxon>Sordariomycetidae</taxon>
        <taxon>Sordariales</taxon>
        <taxon>Lasiosphaeriaceae</taxon>
        <taxon>Bombardia</taxon>
    </lineage>
</organism>
<dbReference type="InterPro" id="IPR013083">
    <property type="entry name" value="Znf_RING/FYVE/PHD"/>
</dbReference>
<dbReference type="GO" id="GO:0008270">
    <property type="term" value="F:zinc ion binding"/>
    <property type="evidence" value="ECO:0007669"/>
    <property type="project" value="UniProtKB-KW"/>
</dbReference>
<proteinExistence type="predicted"/>
<dbReference type="AlphaFoldDB" id="A0AA40C1Z0"/>
<dbReference type="Proteomes" id="UP001174934">
    <property type="component" value="Unassembled WGS sequence"/>
</dbReference>
<name>A0AA40C1Z0_9PEZI</name>
<keyword evidence="1" id="KW-0479">Metal-binding</keyword>
<comment type="caution">
    <text evidence="3">The sequence shown here is derived from an EMBL/GenBank/DDBJ whole genome shotgun (WGS) entry which is preliminary data.</text>
</comment>
<dbReference type="SUPFAM" id="SSF57850">
    <property type="entry name" value="RING/U-box"/>
    <property type="match status" value="1"/>
</dbReference>
<dbReference type="Gene3D" id="3.30.40.10">
    <property type="entry name" value="Zinc/RING finger domain, C3HC4 (zinc finger)"/>
    <property type="match status" value="1"/>
</dbReference>
<evidence type="ECO:0000259" key="2">
    <source>
        <dbReference type="PROSITE" id="PS50089"/>
    </source>
</evidence>
<evidence type="ECO:0000256" key="1">
    <source>
        <dbReference type="PROSITE-ProRule" id="PRU00175"/>
    </source>
</evidence>
<evidence type="ECO:0000313" key="4">
    <source>
        <dbReference type="Proteomes" id="UP001174934"/>
    </source>
</evidence>
<reference evidence="3" key="1">
    <citation type="submission" date="2023-06" db="EMBL/GenBank/DDBJ databases">
        <title>Genome-scale phylogeny and comparative genomics of the fungal order Sordariales.</title>
        <authorList>
            <consortium name="Lawrence Berkeley National Laboratory"/>
            <person name="Hensen N."/>
            <person name="Bonometti L."/>
            <person name="Westerberg I."/>
            <person name="Brannstrom I.O."/>
            <person name="Guillou S."/>
            <person name="Cros-Aarteil S."/>
            <person name="Calhoun S."/>
            <person name="Haridas S."/>
            <person name="Kuo A."/>
            <person name="Mondo S."/>
            <person name="Pangilinan J."/>
            <person name="Riley R."/>
            <person name="LaButti K."/>
            <person name="Andreopoulos B."/>
            <person name="Lipzen A."/>
            <person name="Chen C."/>
            <person name="Yanf M."/>
            <person name="Daum C."/>
            <person name="Ng V."/>
            <person name="Clum A."/>
            <person name="Steindorff A."/>
            <person name="Ohm R."/>
            <person name="Martin F."/>
            <person name="Silar P."/>
            <person name="Natvig D."/>
            <person name="Lalanne C."/>
            <person name="Gautier V."/>
            <person name="Ament-velasquez S.L."/>
            <person name="Kruys A."/>
            <person name="Hutchinson M.I."/>
            <person name="Powell A.J."/>
            <person name="Barry K."/>
            <person name="Miller A.N."/>
            <person name="Grigoriev I.V."/>
            <person name="Debuchy R."/>
            <person name="Gladieux P."/>
            <person name="Thoren M.H."/>
            <person name="Johannesson H."/>
        </authorList>
    </citation>
    <scope>NUCLEOTIDE SEQUENCE</scope>
    <source>
        <strain evidence="3">SMH3391-2</strain>
    </source>
</reference>
<dbReference type="PROSITE" id="PS50089">
    <property type="entry name" value="ZF_RING_2"/>
    <property type="match status" value="1"/>
</dbReference>
<sequence>MSNQQPRPNQRRQGTFRRLAGISQRLRIKFEIRSVISFKPASQNSGLDNAEQQRPNGDEPQVLNYLPAVVAWLRAQHGPKPVVECPICNNQVELPGLQEDDGERETHTLLPCDHILGLDCFCEWVKLKRSDPNAAGVVCPICRAVMFTQQAWLADQDEFLYLRRVSLQAIPLRNTLQVITY</sequence>